<dbReference type="AlphaFoldDB" id="B9R9X4"/>
<protein>
    <submittedName>
        <fullName evidence="1">Uncharacterized protein</fullName>
    </submittedName>
</protein>
<evidence type="ECO:0000313" key="2">
    <source>
        <dbReference type="Proteomes" id="UP000008311"/>
    </source>
</evidence>
<organism evidence="1 2">
    <name type="scientific">Ricinus communis</name>
    <name type="common">Castor bean</name>
    <dbReference type="NCBI Taxonomy" id="3988"/>
    <lineage>
        <taxon>Eukaryota</taxon>
        <taxon>Viridiplantae</taxon>
        <taxon>Streptophyta</taxon>
        <taxon>Embryophyta</taxon>
        <taxon>Tracheophyta</taxon>
        <taxon>Spermatophyta</taxon>
        <taxon>Magnoliopsida</taxon>
        <taxon>eudicotyledons</taxon>
        <taxon>Gunneridae</taxon>
        <taxon>Pentapetalae</taxon>
        <taxon>rosids</taxon>
        <taxon>fabids</taxon>
        <taxon>Malpighiales</taxon>
        <taxon>Euphorbiaceae</taxon>
        <taxon>Acalyphoideae</taxon>
        <taxon>Acalypheae</taxon>
        <taxon>Ricinus</taxon>
    </lineage>
</organism>
<keyword evidence="2" id="KW-1185">Reference proteome</keyword>
<proteinExistence type="predicted"/>
<reference evidence="2" key="1">
    <citation type="journal article" date="2010" name="Nat. Biotechnol.">
        <title>Draft genome sequence of the oilseed species Ricinus communis.</title>
        <authorList>
            <person name="Chan A.P."/>
            <person name="Crabtree J."/>
            <person name="Zhao Q."/>
            <person name="Lorenzi H."/>
            <person name="Orvis J."/>
            <person name="Puiu D."/>
            <person name="Melake-Berhan A."/>
            <person name="Jones K.M."/>
            <person name="Redman J."/>
            <person name="Chen G."/>
            <person name="Cahoon E.B."/>
            <person name="Gedil M."/>
            <person name="Stanke M."/>
            <person name="Haas B.J."/>
            <person name="Wortman J.R."/>
            <person name="Fraser-Liggett C.M."/>
            <person name="Ravel J."/>
            <person name="Rabinowicz P.D."/>
        </authorList>
    </citation>
    <scope>NUCLEOTIDE SEQUENCE [LARGE SCALE GENOMIC DNA]</scope>
    <source>
        <strain evidence="2">cv. Hale</strain>
    </source>
</reference>
<name>B9R9X4_RICCO</name>
<dbReference type="InParanoid" id="B9R9X4"/>
<gene>
    <name evidence="1" type="ORF">RCOM_1501180</name>
</gene>
<evidence type="ECO:0000313" key="1">
    <source>
        <dbReference type="EMBL" id="EEF51601.1"/>
    </source>
</evidence>
<dbReference type="Proteomes" id="UP000008311">
    <property type="component" value="Unassembled WGS sequence"/>
</dbReference>
<accession>B9R9X4</accession>
<sequence>MQDRDLLFKDRRLVEVSGNFNLDLDIGVHGGIFCNGAIHWYTDSGPSLCFDVDQEQIREMPMPAMPEDW</sequence>
<dbReference type="EMBL" id="EQ973773">
    <property type="protein sequence ID" value="EEF51601.1"/>
    <property type="molecule type" value="Genomic_DNA"/>
</dbReference>